<dbReference type="Proteomes" id="UP000036406">
    <property type="component" value="Chromosome"/>
</dbReference>
<evidence type="ECO:0000256" key="1">
    <source>
        <dbReference type="ARBA" id="ARBA00005947"/>
    </source>
</evidence>
<accession>A0A0H4I3C3</accession>
<dbReference type="InterPro" id="IPR037138">
    <property type="entry name" value="His_deacetylse_dom_sf"/>
</dbReference>
<dbReference type="AlphaFoldDB" id="A0A0H4I3C3"/>
<dbReference type="PANTHER" id="PTHR10625">
    <property type="entry name" value="HISTONE DEACETYLASE HDAC1-RELATED"/>
    <property type="match status" value="1"/>
</dbReference>
<dbReference type="PATRIC" id="fig|330734.3.peg.1568"/>
<dbReference type="InterPro" id="IPR023696">
    <property type="entry name" value="Ureohydrolase_dom_sf"/>
</dbReference>
<dbReference type="InterPro" id="IPR023801">
    <property type="entry name" value="His_deacetylse_dom"/>
</dbReference>
<dbReference type="InterPro" id="IPR000286">
    <property type="entry name" value="HDACs"/>
</dbReference>
<proteinExistence type="inferred from homology"/>
<protein>
    <submittedName>
        <fullName evidence="3">Acetoin utilization protein</fullName>
    </submittedName>
</protein>
<dbReference type="CDD" id="cd09996">
    <property type="entry name" value="HDAC_classII_1"/>
    <property type="match status" value="1"/>
</dbReference>
<dbReference type="PRINTS" id="PR01270">
    <property type="entry name" value="HDASUPER"/>
</dbReference>
<reference evidence="3 4" key="1">
    <citation type="submission" date="2015-05" db="EMBL/GenBank/DDBJ databases">
        <title>Complete genome of Marinobacter psychrophilus strain 20041T isolated from sea-ice of the Canadian Basin.</title>
        <authorList>
            <person name="Song L."/>
            <person name="Ren L."/>
            <person name="Yu Y."/>
            <person name="Wang X."/>
        </authorList>
    </citation>
    <scope>NUCLEOTIDE SEQUENCE [LARGE SCALE GENOMIC DNA]</scope>
    <source>
        <strain evidence="3 4">20041</strain>
    </source>
</reference>
<dbReference type="KEGG" id="mpq:ABA45_07460"/>
<dbReference type="RefSeq" id="WP_048385030.1">
    <property type="nucleotide sequence ID" value="NZ_CP011494.1"/>
</dbReference>
<dbReference type="PANTHER" id="PTHR10625:SF31">
    <property type="entry name" value="HISTONE DEACETYLASE DOMAIN-CONTAINING PROTEIN"/>
    <property type="match status" value="1"/>
</dbReference>
<sequence length="376" mass="40426">MTRTATSDAIHTTGFYWHERCFWHDPGAIGVFSSAGAFLQPQPASESPESKRRLKNLLEVSGLIDELVVVKPPPATRRDLEYFHTGRYLDELEKGDLQGGGDGGDCAPYTAGSLAAAKQSAGLAIAAVEDVALGIRRRAYALCRPPGHHAEPDRGRGFCLLGNIPVAIKRARALGQIGRVAVLDWDVHHGNGTQSAFYDDPDVFTLSIHQAGNYPLDTGAFEEQGEGAGLGYNLNAPMPPGCGIGAYRYAMSQLILPALTDFRPELIVVACGYDACAKDPLGKMMLNSGAFSQMTEQIRKLAEHVCDGRLVMVHEGGYSEGYAPLCGHAAIAALADSDTRVPDPQNEEIAVWGYQALQPHQRELIDAWSKSLATPA</sequence>
<dbReference type="Gene3D" id="3.40.800.20">
    <property type="entry name" value="Histone deacetylase domain"/>
    <property type="match status" value="1"/>
</dbReference>
<comment type="similarity">
    <text evidence="1">Belongs to the histone deacetylase family.</text>
</comment>
<dbReference type="EMBL" id="CP011494">
    <property type="protein sequence ID" value="AKO52283.1"/>
    <property type="molecule type" value="Genomic_DNA"/>
</dbReference>
<feature type="domain" description="Histone deacetylase" evidence="2">
    <location>
        <begin position="47"/>
        <end position="330"/>
    </location>
</feature>
<dbReference type="STRING" id="330734.ABA45_07460"/>
<evidence type="ECO:0000313" key="3">
    <source>
        <dbReference type="EMBL" id="AKO52283.1"/>
    </source>
</evidence>
<dbReference type="GO" id="GO:0004407">
    <property type="term" value="F:histone deacetylase activity"/>
    <property type="evidence" value="ECO:0007669"/>
    <property type="project" value="TreeGrafter"/>
</dbReference>
<dbReference type="GO" id="GO:0040029">
    <property type="term" value="P:epigenetic regulation of gene expression"/>
    <property type="evidence" value="ECO:0007669"/>
    <property type="project" value="TreeGrafter"/>
</dbReference>
<organism evidence="3 4">
    <name type="scientific">Marinobacter psychrophilus</name>
    <dbReference type="NCBI Taxonomy" id="330734"/>
    <lineage>
        <taxon>Bacteria</taxon>
        <taxon>Pseudomonadati</taxon>
        <taxon>Pseudomonadota</taxon>
        <taxon>Gammaproteobacteria</taxon>
        <taxon>Pseudomonadales</taxon>
        <taxon>Marinobacteraceae</taxon>
        <taxon>Marinobacter</taxon>
    </lineage>
</organism>
<dbReference type="SUPFAM" id="SSF52768">
    <property type="entry name" value="Arginase/deacetylase"/>
    <property type="match status" value="1"/>
</dbReference>
<dbReference type="GO" id="GO:0005737">
    <property type="term" value="C:cytoplasm"/>
    <property type="evidence" value="ECO:0007669"/>
    <property type="project" value="TreeGrafter"/>
</dbReference>
<keyword evidence="4" id="KW-1185">Reference proteome</keyword>
<evidence type="ECO:0000259" key="2">
    <source>
        <dbReference type="Pfam" id="PF00850"/>
    </source>
</evidence>
<gene>
    <name evidence="3" type="ORF">ABA45_07460</name>
</gene>
<evidence type="ECO:0000313" key="4">
    <source>
        <dbReference type="Proteomes" id="UP000036406"/>
    </source>
</evidence>
<name>A0A0H4I3C3_9GAMM</name>
<dbReference type="Pfam" id="PF00850">
    <property type="entry name" value="Hist_deacetyl"/>
    <property type="match status" value="1"/>
</dbReference>